<evidence type="ECO:0000313" key="3">
    <source>
        <dbReference type="EMBL" id="TPX73175.1"/>
    </source>
</evidence>
<gene>
    <name evidence="3" type="ORF">CcCBS67573_g05568</name>
</gene>
<dbReference type="OrthoDB" id="248495at2759"/>
<evidence type="ECO:0000256" key="1">
    <source>
        <dbReference type="SAM" id="MobiDB-lite"/>
    </source>
</evidence>
<feature type="compositionally biased region" description="Acidic residues" evidence="1">
    <location>
        <begin position="516"/>
        <end position="526"/>
    </location>
</feature>
<feature type="compositionally biased region" description="Low complexity" evidence="1">
    <location>
        <begin position="475"/>
        <end position="515"/>
    </location>
</feature>
<dbReference type="InterPro" id="IPR015661">
    <property type="entry name" value="Bub1/Mad3"/>
</dbReference>
<dbReference type="Gene3D" id="1.10.510.10">
    <property type="entry name" value="Transferase(Phosphotransferase) domain 1"/>
    <property type="match status" value="1"/>
</dbReference>
<feature type="region of interest" description="Disordered" evidence="1">
    <location>
        <begin position="250"/>
        <end position="393"/>
    </location>
</feature>
<feature type="region of interest" description="Disordered" evidence="1">
    <location>
        <begin position="665"/>
        <end position="705"/>
    </location>
</feature>
<accession>A0A507FBQ3</accession>
<proteinExistence type="predicted"/>
<reference evidence="3 4" key="1">
    <citation type="journal article" date="2019" name="Sci. Rep.">
        <title>Comparative genomics of chytrid fungi reveal insights into the obligate biotrophic and pathogenic lifestyle of Synchytrium endobioticum.</title>
        <authorList>
            <person name="van de Vossenberg B.T.L.H."/>
            <person name="Warris S."/>
            <person name="Nguyen H.D.T."/>
            <person name="van Gent-Pelzer M.P.E."/>
            <person name="Joly D.L."/>
            <person name="van de Geest H.C."/>
            <person name="Bonants P.J.M."/>
            <person name="Smith D.S."/>
            <person name="Levesque C.A."/>
            <person name="van der Lee T.A.J."/>
        </authorList>
    </citation>
    <scope>NUCLEOTIDE SEQUENCE [LARGE SCALE GENOMIC DNA]</scope>
    <source>
        <strain evidence="3 4">CBS 675.73</strain>
    </source>
</reference>
<dbReference type="PANTHER" id="PTHR14030">
    <property type="entry name" value="MITOTIC CHECKPOINT SERINE/THREONINE-PROTEIN KINASE BUB1"/>
    <property type="match status" value="1"/>
</dbReference>
<feature type="compositionally biased region" description="Acidic residues" evidence="1">
    <location>
        <begin position="608"/>
        <end position="619"/>
    </location>
</feature>
<evidence type="ECO:0000313" key="4">
    <source>
        <dbReference type="Proteomes" id="UP000320333"/>
    </source>
</evidence>
<dbReference type="Proteomes" id="UP000320333">
    <property type="component" value="Unassembled WGS sequence"/>
</dbReference>
<feature type="compositionally biased region" description="Polar residues" evidence="1">
    <location>
        <begin position="311"/>
        <end position="351"/>
    </location>
</feature>
<feature type="region of interest" description="Disordered" evidence="1">
    <location>
        <begin position="466"/>
        <end position="529"/>
    </location>
</feature>
<dbReference type="GO" id="GO:0007094">
    <property type="term" value="P:mitotic spindle assembly checkpoint signaling"/>
    <property type="evidence" value="ECO:0007669"/>
    <property type="project" value="InterPro"/>
</dbReference>
<dbReference type="SMART" id="SM00777">
    <property type="entry name" value="Mad3_BUB1_I"/>
    <property type="match status" value="1"/>
</dbReference>
<protein>
    <recommendedName>
        <fullName evidence="2">BUB1 N-terminal domain-containing protein</fullName>
    </recommendedName>
</protein>
<feature type="domain" description="BUB1 N-terminal" evidence="2">
    <location>
        <begin position="53"/>
        <end position="213"/>
    </location>
</feature>
<dbReference type="InterPro" id="IPR013212">
    <property type="entry name" value="Mad3/Bub1_I"/>
</dbReference>
<keyword evidence="4" id="KW-1185">Reference proteome</keyword>
<feature type="region of interest" description="Disordered" evidence="1">
    <location>
        <begin position="588"/>
        <end position="620"/>
    </location>
</feature>
<feature type="region of interest" description="Disordered" evidence="1">
    <location>
        <begin position="986"/>
        <end position="1032"/>
    </location>
</feature>
<organism evidence="3 4">
    <name type="scientific">Chytriomyces confervae</name>
    <dbReference type="NCBI Taxonomy" id="246404"/>
    <lineage>
        <taxon>Eukaryota</taxon>
        <taxon>Fungi</taxon>
        <taxon>Fungi incertae sedis</taxon>
        <taxon>Chytridiomycota</taxon>
        <taxon>Chytridiomycota incertae sedis</taxon>
        <taxon>Chytridiomycetes</taxon>
        <taxon>Chytridiales</taxon>
        <taxon>Chytriomycetaceae</taxon>
        <taxon>Chytriomyces</taxon>
    </lineage>
</organism>
<dbReference type="PROSITE" id="PS51489">
    <property type="entry name" value="BUB1_N"/>
    <property type="match status" value="1"/>
</dbReference>
<feature type="compositionally biased region" description="Polar residues" evidence="1">
    <location>
        <begin position="293"/>
        <end position="302"/>
    </location>
</feature>
<feature type="region of interest" description="Disordered" evidence="1">
    <location>
        <begin position="719"/>
        <end position="752"/>
    </location>
</feature>
<feature type="compositionally biased region" description="Basic and acidic residues" evidence="1">
    <location>
        <begin position="992"/>
        <end position="1001"/>
    </location>
</feature>
<dbReference type="Gene3D" id="1.25.40.430">
    <property type="match status" value="1"/>
</dbReference>
<feature type="compositionally biased region" description="Low complexity" evidence="1">
    <location>
        <begin position="251"/>
        <end position="265"/>
    </location>
</feature>
<evidence type="ECO:0000259" key="2">
    <source>
        <dbReference type="PROSITE" id="PS51489"/>
    </source>
</evidence>
<name>A0A507FBQ3_9FUNG</name>
<dbReference type="EMBL" id="QEAP01000204">
    <property type="protein sequence ID" value="TPX73175.1"/>
    <property type="molecule type" value="Genomic_DNA"/>
</dbReference>
<dbReference type="Pfam" id="PF08311">
    <property type="entry name" value="Mad3_BUB1_I"/>
    <property type="match status" value="1"/>
</dbReference>
<feature type="compositionally biased region" description="Polar residues" evidence="1">
    <location>
        <begin position="273"/>
        <end position="286"/>
    </location>
</feature>
<comment type="caution">
    <text evidence="3">The sequence shown here is derived from an EMBL/GenBank/DDBJ whole genome shotgun (WGS) entry which is preliminary data.</text>
</comment>
<feature type="compositionally biased region" description="Polar residues" evidence="1">
    <location>
        <begin position="1002"/>
        <end position="1011"/>
    </location>
</feature>
<feature type="region of interest" description="Disordered" evidence="1">
    <location>
        <begin position="1"/>
        <end position="45"/>
    </location>
</feature>
<sequence length="1511" mass="165681">MSTDGSVDMDALEGMKENVQKRKGGHSVKQLVQTETETEARERRARERASLEHAVALSAKQPVSDPLAAHVALLDWYRQNYHASMPKAFLAAQENAARLFRKDPRYTNDVRFVSLWLNVSKLAPEPEDVFKYLESNGIGEFCAVYYIEYANLLEIRGKFKECDAIFAKGIVRKAAPLETLQRKQAAFQQRMMMAQEATDDHDADLAQEPEQLAPIMRSALSASSSIRAFPKPAATSSYSSYSSFGASRAQKPAASSKSNAPSKISVFKDDDNSSNAAQASENTTAWQDYGTKASITKENTLQPEPWVGSKLPQQASKLSTENRVSVFSDEATTNPLSKQGSDSAPSVLQPSKRQDKSELVSKLLSNSEDTIHEPAESMPPLLATPKVKPPTSQYPHEKFMFDLTKSYSNDREYSFEEIRARSMVVPSKSNLESADEIATSHPAPAVSATQFIKVSVESIVMNDERVSELAGQPAEVPQTTVSSEEESQPSQSEQLHKLLQQQQEKQQQQDLLDSSDSSDDDEDSEVDRELERLTGLKSIQNGSGASAPVANLTGFGSKARTIASPTVNTKAALADVYEMFNAKLPFEEKAAQQQQQHQHQTEVREVEEFAEEDSDDGDELVAVKTGVDNRAVWYEVEADETISKKVYKPQASSLKSAIFNDENGATAAPVSQKKSTGLTVFNDENAPIPKKKERKPLGVKETPSAPIAVKPATPVVDVRSPFFQDENPEISTTKKSPSPAENRAGNRSTLESSGSFTAEYNIAISSDAKPSKFHFSSSTPNMQSTPSNQLYNPHNRYFQSGDMTVSLDTDDEEAIKNHNIEWHHVRVPADMRASSASGIMTPIGEASFDLPHNARFSVAGLSTIGSCARYHIDDTMTSLGRMSGVASLRESFAVSRDAGAAVDRNDGATLQSREGDEYAEEVGCDFVAGDDAEHDGEVGNTLSSISMLSSRDMSSGDAMGDLSRASLDAASAVSSKLKQTYLEEAEELDQELDSHTPKLESEQLTVQSPDSPFSDKQIAHSIQEASQQTSNDDEIAVQIPNPCNWEVLEQLREAQMTAPEAPLNEMSGYFDCTALPGLPANITSLLEAAVTKSALGGLCQICLGPDTFARFHILKRVAYNGNGVAYSAKELKSGLLGPFIKDEDEEDVLMEDECDVAEDATNSDEEETAQDLLARRFILKLDQPANPWEFYMLRMLRDQIPERILQSVPSPQACFMFQDVSCTRYEVLPPKSVMDVIGISMKHGFGVGLAGPEKDGGVDELLVAFWTIELLRTLESVQIGNCLHGNVRPETVLVRLGQCVGLLDVPTVWNAKYDASGGGGWSAKGIVLSGFSDAVDTFAFIDPEQTIIGALGGAGEPLCWEDKMGKPKRFEPDWFGVANVVHWLLFGKVIDVKETPIEHGEEEEKVQRPTMNLTASFKRHWQVKMWERLFDVLLNLETAGDLVASGSTAKGKLVKDLERDEAFADLVELFPAAFKIRGVRYEMEEWLAASCSKGGKSLKSLLQRVEMACMP</sequence>
<dbReference type="STRING" id="246404.A0A507FBQ3"/>